<dbReference type="EMBL" id="LAZR01022729">
    <property type="protein sequence ID" value="KKL80865.1"/>
    <property type="molecule type" value="Genomic_DNA"/>
</dbReference>
<proteinExistence type="predicted"/>
<evidence type="ECO:0000313" key="1">
    <source>
        <dbReference type="EMBL" id="KKL80865.1"/>
    </source>
</evidence>
<dbReference type="AlphaFoldDB" id="A0A0F9HGT9"/>
<protein>
    <submittedName>
        <fullName evidence="1">Uncharacterized protein</fullName>
    </submittedName>
</protein>
<name>A0A0F9HGT9_9ZZZZ</name>
<comment type="caution">
    <text evidence="1">The sequence shown here is derived from an EMBL/GenBank/DDBJ whole genome shotgun (WGS) entry which is preliminary data.</text>
</comment>
<sequence>MKRIYELEKALSASVEREDRLKGKLGEEKAEREIEKTVDDEAILGYREENKECRQILEKQLDRDKDPDDSLRDLVVVACNALYWARAKKKHFVMAKLQAENEKLKEKIKVLELAQDLTQYTKEQLQENERLKSQLQCTTADLSTKQTENETLHKKLIILRNAKCPKCDFRFKIRKLIK</sequence>
<organism evidence="1">
    <name type="scientific">marine sediment metagenome</name>
    <dbReference type="NCBI Taxonomy" id="412755"/>
    <lineage>
        <taxon>unclassified sequences</taxon>
        <taxon>metagenomes</taxon>
        <taxon>ecological metagenomes</taxon>
    </lineage>
</organism>
<reference evidence="1" key="1">
    <citation type="journal article" date="2015" name="Nature">
        <title>Complex archaea that bridge the gap between prokaryotes and eukaryotes.</title>
        <authorList>
            <person name="Spang A."/>
            <person name="Saw J.H."/>
            <person name="Jorgensen S.L."/>
            <person name="Zaremba-Niedzwiedzka K."/>
            <person name="Martijn J."/>
            <person name="Lind A.E."/>
            <person name="van Eijk R."/>
            <person name="Schleper C."/>
            <person name="Guy L."/>
            <person name="Ettema T.J."/>
        </authorList>
    </citation>
    <scope>NUCLEOTIDE SEQUENCE</scope>
</reference>
<accession>A0A0F9HGT9</accession>
<gene>
    <name evidence="1" type="ORF">LCGC14_2000500</name>
</gene>